<dbReference type="GO" id="GO:0008381">
    <property type="term" value="F:mechanosensitive monoatomic ion channel activity"/>
    <property type="evidence" value="ECO:0007669"/>
    <property type="project" value="UniProtKB-ARBA"/>
</dbReference>
<evidence type="ECO:0000256" key="3">
    <source>
        <dbReference type="ARBA" id="ARBA00022475"/>
    </source>
</evidence>
<protein>
    <recommendedName>
        <fullName evidence="13">Mechanosensitive ion channel protein MscS</fullName>
    </recommendedName>
</protein>
<feature type="transmembrane region" description="Helical" evidence="8">
    <location>
        <begin position="777"/>
        <end position="799"/>
    </location>
</feature>
<dbReference type="InterPro" id="IPR006685">
    <property type="entry name" value="MscS_channel_2nd"/>
</dbReference>
<sequence length="1002" mass="115182">MYKLFVLLFILLGGFYSPAYAELNESPLVSLTQQQLVAEQTRSDLLKKKFQGWRNEQKIASPIISKQSLEHLDLMIAMAKADLESISLSLKTTQQSTDLIQDSIRNAPEQWEVSIPPGLSISQEVQQQQTQLQQILQERRNLFNLQQKRIKVLQRSRDTVQQTINFAEEWRQNLQRNYQLQQQAHRQESLDVLAVRLQQDQQKWMQRLNQWNEELKKAEVTGFINNYSYDQIEFNIFEAEEKNNLLETELNTEKISNKLQDLASAFNQKLSLSTLSNLQHQIENLSEQINTSIDLFHNKIKFLKNYWILINKDLQEGVPNFAHAQLKIAPLKEIMIGYQNLFIKMQQLAKEADAQQILIAKQLKLQLANRQALPGWNLNAWIGLGETIIQIPTLTIDKLAGLYEPVFNKLELVSSWQWLIVFFGMLIWFATWLKLRRFLAVDRVRLQQRSRGFFSAQTVIVVLQLLQRHLSGIMLLAGLIGLLFLLNIPIKLFSLIISMSVVCLIFSIVIQLAHILLLENTTDESGHDVKLYYRLRTTLLIGGIVTLATILVNQLPVNYEVQDLFGRLFMLFLLIVALVLMKSWEVVPTLLEPYIENKHAYLKRVIRWLSFLIPFSLLTNALIGLVGYVELAWAIAHYQGLFLVALTAYLLLRGLLDELVRWASEQCIRHFRNGWLWSQSLLKPFHQILKLSLLILSIMGLFELYGWGDRVPLLNTSLAKLLSMKLFVIASTATVTGLTIVQLAILVVILIWIAHWSREFAYRWLFSHTKDLGLRNSLAIFTHYTLIAIGITIGLNILGLNWGNISVILGLFSLGVGLGLRDLFNNFFTGIFLLLERPVKVGDWVTVGNYDGQVSHIGARSITVTTDDRQELLVPNADIFSKNFINWTHRDSVVRALVTIKTNRKDNPQRIKDIILEVLATIPKILTNPKPEVYFKEIDKILLEFKVEYYVDLNHISSRSGVRSQFLFSLWERFAGEGILPPEASHDVHLEGKLELNSNPAV</sequence>
<dbReference type="InterPro" id="IPR011014">
    <property type="entry name" value="MscS_channel_TM-2"/>
</dbReference>
<evidence type="ECO:0008006" key="13">
    <source>
        <dbReference type="Google" id="ProtNLM"/>
    </source>
</evidence>
<name>A0A1J8NGP4_9COXI</name>
<dbReference type="Gene3D" id="3.30.70.100">
    <property type="match status" value="1"/>
</dbReference>
<dbReference type="PANTHER" id="PTHR30347:SF1">
    <property type="entry name" value="MECHANOSENSITIVE CHANNEL MSCK"/>
    <property type="match status" value="1"/>
</dbReference>
<feature type="transmembrane region" description="Helical" evidence="8">
    <location>
        <begin position="805"/>
        <end position="824"/>
    </location>
</feature>
<feature type="transmembrane region" description="Helical" evidence="8">
    <location>
        <begin position="605"/>
        <end position="629"/>
    </location>
</feature>
<keyword evidence="4 8" id="KW-0812">Transmembrane</keyword>
<dbReference type="PANTHER" id="PTHR30347">
    <property type="entry name" value="POTASSIUM CHANNEL RELATED"/>
    <property type="match status" value="1"/>
</dbReference>
<keyword evidence="7" id="KW-0175">Coiled coil</keyword>
<dbReference type="EMBL" id="LUKY01000033">
    <property type="protein sequence ID" value="OIZ94336.1"/>
    <property type="molecule type" value="Genomic_DNA"/>
</dbReference>
<evidence type="ECO:0000256" key="6">
    <source>
        <dbReference type="ARBA" id="ARBA00023136"/>
    </source>
</evidence>
<feature type="domain" description="Mechanosensitive ion channel MscS C-terminal" evidence="10">
    <location>
        <begin position="899"/>
        <end position="979"/>
    </location>
</feature>
<feature type="transmembrane region" description="Helical" evidence="8">
    <location>
        <begin position="416"/>
        <end position="435"/>
    </location>
</feature>
<organism evidence="11 12">
    <name type="scientific">Candidatus Rickettsiella isopodorum</name>
    <dbReference type="NCBI Taxonomy" id="1225476"/>
    <lineage>
        <taxon>Bacteria</taxon>
        <taxon>Pseudomonadati</taxon>
        <taxon>Pseudomonadota</taxon>
        <taxon>Gammaproteobacteria</taxon>
        <taxon>Legionellales</taxon>
        <taxon>Coxiellaceae</taxon>
        <taxon>Rickettsiella</taxon>
    </lineage>
</organism>
<keyword evidence="5 8" id="KW-1133">Transmembrane helix</keyword>
<gene>
    <name evidence="11" type="ORF">A1D18_05710</name>
</gene>
<keyword evidence="6 8" id="KW-0472">Membrane</keyword>
<proteinExistence type="inferred from homology"/>
<dbReference type="Gene3D" id="1.10.287.1260">
    <property type="match status" value="1"/>
</dbReference>
<evidence type="ECO:0000256" key="1">
    <source>
        <dbReference type="ARBA" id="ARBA00004651"/>
    </source>
</evidence>
<dbReference type="AlphaFoldDB" id="A0A1J8NGP4"/>
<dbReference type="Proteomes" id="UP000183924">
    <property type="component" value="Unassembled WGS sequence"/>
</dbReference>
<reference evidence="11 12" key="1">
    <citation type="submission" date="2016-03" db="EMBL/GenBank/DDBJ databases">
        <title>Comparative genomics of Rickettsiella.</title>
        <authorList>
            <person name="Chandler C."/>
            <person name="Wang Y."/>
        </authorList>
    </citation>
    <scope>NUCLEOTIDE SEQUENCE [LARGE SCALE GENOMIC DNA]</scope>
    <source>
        <strain evidence="11 12">RCFS May 2013</strain>
    </source>
</reference>
<evidence type="ECO:0000256" key="5">
    <source>
        <dbReference type="ARBA" id="ARBA00022989"/>
    </source>
</evidence>
<comment type="caution">
    <text evidence="11">The sequence shown here is derived from an EMBL/GenBank/DDBJ whole genome shotgun (WGS) entry which is preliminary data.</text>
</comment>
<evidence type="ECO:0000256" key="7">
    <source>
        <dbReference type="SAM" id="Coils"/>
    </source>
</evidence>
<dbReference type="Pfam" id="PF00924">
    <property type="entry name" value="MS_channel_2nd"/>
    <property type="match status" value="1"/>
</dbReference>
<dbReference type="InterPro" id="IPR052702">
    <property type="entry name" value="MscS-like_channel"/>
</dbReference>
<dbReference type="SUPFAM" id="SSF82861">
    <property type="entry name" value="Mechanosensitive channel protein MscS (YggB), transmembrane region"/>
    <property type="match status" value="1"/>
</dbReference>
<dbReference type="SUPFAM" id="SSF82689">
    <property type="entry name" value="Mechanosensitive channel protein MscS (YggB), C-terminal domain"/>
    <property type="match status" value="1"/>
</dbReference>
<evidence type="ECO:0000256" key="2">
    <source>
        <dbReference type="ARBA" id="ARBA00008017"/>
    </source>
</evidence>
<comment type="subcellular location">
    <subcellularLocation>
        <location evidence="1">Cell membrane</location>
        <topology evidence="1">Multi-pass membrane protein</topology>
    </subcellularLocation>
</comment>
<feature type="transmembrane region" description="Helical" evidence="8">
    <location>
        <begin position="496"/>
        <end position="519"/>
    </location>
</feature>
<dbReference type="SUPFAM" id="SSF50182">
    <property type="entry name" value="Sm-like ribonucleoproteins"/>
    <property type="match status" value="1"/>
</dbReference>
<feature type="transmembrane region" description="Helical" evidence="8">
    <location>
        <begin position="531"/>
        <end position="552"/>
    </location>
</feature>
<accession>A0A1J8NGP4</accession>
<dbReference type="Gene3D" id="2.30.30.60">
    <property type="match status" value="1"/>
</dbReference>
<feature type="transmembrane region" description="Helical" evidence="8">
    <location>
        <begin position="470"/>
        <end position="490"/>
    </location>
</feature>
<evidence type="ECO:0000313" key="11">
    <source>
        <dbReference type="EMBL" id="OIZ94336.1"/>
    </source>
</evidence>
<dbReference type="RefSeq" id="WP_071662827.1">
    <property type="nucleotide sequence ID" value="NZ_LUKY01000033.1"/>
</dbReference>
<dbReference type="STRING" id="1225476.A1D18_05710"/>
<dbReference type="InterPro" id="IPR010920">
    <property type="entry name" value="LSM_dom_sf"/>
</dbReference>
<evidence type="ECO:0000256" key="4">
    <source>
        <dbReference type="ARBA" id="ARBA00022692"/>
    </source>
</evidence>
<evidence type="ECO:0000313" key="12">
    <source>
        <dbReference type="Proteomes" id="UP000183924"/>
    </source>
</evidence>
<feature type="transmembrane region" description="Helical" evidence="8">
    <location>
        <begin position="635"/>
        <end position="652"/>
    </location>
</feature>
<feature type="transmembrane region" description="Helical" evidence="8">
    <location>
        <begin position="564"/>
        <end position="584"/>
    </location>
</feature>
<dbReference type="GO" id="GO:0005886">
    <property type="term" value="C:plasma membrane"/>
    <property type="evidence" value="ECO:0007669"/>
    <property type="project" value="UniProtKB-SubCell"/>
</dbReference>
<evidence type="ECO:0000259" key="10">
    <source>
        <dbReference type="Pfam" id="PF21082"/>
    </source>
</evidence>
<feature type="domain" description="Mechanosensitive ion channel MscS" evidence="9">
    <location>
        <begin position="822"/>
        <end position="889"/>
    </location>
</feature>
<keyword evidence="3" id="KW-1003">Cell membrane</keyword>
<dbReference type="InterPro" id="IPR049278">
    <property type="entry name" value="MS_channel_C"/>
</dbReference>
<feature type="transmembrane region" description="Helical" evidence="8">
    <location>
        <begin position="727"/>
        <end position="756"/>
    </location>
</feature>
<keyword evidence="12" id="KW-1185">Reference proteome</keyword>
<dbReference type="InterPro" id="IPR011066">
    <property type="entry name" value="MscS_channel_C_sf"/>
</dbReference>
<dbReference type="Pfam" id="PF21082">
    <property type="entry name" value="MS_channel_3rd"/>
    <property type="match status" value="1"/>
</dbReference>
<comment type="similarity">
    <text evidence="2">Belongs to the MscS (TC 1.A.23) family.</text>
</comment>
<evidence type="ECO:0000259" key="9">
    <source>
        <dbReference type="Pfam" id="PF00924"/>
    </source>
</evidence>
<evidence type="ECO:0000256" key="8">
    <source>
        <dbReference type="SAM" id="Phobius"/>
    </source>
</evidence>
<feature type="coiled-coil region" evidence="7">
    <location>
        <begin position="194"/>
        <end position="249"/>
    </location>
</feature>
<dbReference type="InterPro" id="IPR023408">
    <property type="entry name" value="MscS_beta-dom_sf"/>
</dbReference>